<sequence>MKNKLNLNLPKNIKIPAIFLLLLLFGSILICLGSRNDAVTVAKSIKSGVLTADEINVAFQNVGGKVIKRFVQESQFVKKGDPLMQLEDIDTKLSIDRLQALVDSQTAAVNQEQAAIEITENEINLNELSTWRKIEEVKANLEAAKSARDLANTEFQRHTQLRKTGGTSQSQLDAARNVYISTKMQVVQIESQLSTLMIGATPDQINQFEQTRNATGMTLQSITIDRQKLQNRQNQLAQIKAQLAQAQADLKQLQVNYDRLTLVAPEDGKVLKLMFEDGEMAPAGAPAVLLETDRKYVDIYVNEKMVNDYQPGTKVKANVIALDKTVKGTVRFATAAPSFADLRMTRERGQADLTSYQVRIYMESIPQLLTGMTIEVDQ</sequence>
<dbReference type="OrthoDB" id="1634554at2"/>
<dbReference type="InterPro" id="IPR050739">
    <property type="entry name" value="MFP"/>
</dbReference>
<name>A0A242NRM2_9GAMM</name>
<accession>A0A242NRM2</accession>
<dbReference type="Proteomes" id="UP000194968">
    <property type="component" value="Unassembled WGS sequence"/>
</dbReference>
<gene>
    <name evidence="2" type="ORF">B6D06_11770</name>
</gene>
<feature type="coiled-coil region" evidence="1">
    <location>
        <begin position="102"/>
        <end position="154"/>
    </location>
</feature>
<dbReference type="SUPFAM" id="SSF111369">
    <property type="entry name" value="HlyD-like secretion proteins"/>
    <property type="match status" value="2"/>
</dbReference>
<dbReference type="RefSeq" id="WP_086321200.1">
    <property type="nucleotide sequence ID" value="NZ_NASK01000104.1"/>
</dbReference>
<dbReference type="Gene3D" id="2.40.50.100">
    <property type="match status" value="2"/>
</dbReference>
<organism evidence="2 3">
    <name type="scientific">Gilliamella apis</name>
    <dbReference type="NCBI Taxonomy" id="1970738"/>
    <lineage>
        <taxon>Bacteria</taxon>
        <taxon>Pseudomonadati</taxon>
        <taxon>Pseudomonadota</taxon>
        <taxon>Gammaproteobacteria</taxon>
        <taxon>Orbales</taxon>
        <taxon>Orbaceae</taxon>
        <taxon>Gilliamella</taxon>
    </lineage>
</organism>
<evidence type="ECO:0000256" key="1">
    <source>
        <dbReference type="SAM" id="Coils"/>
    </source>
</evidence>
<comment type="caution">
    <text evidence="2">The sequence shown here is derived from an EMBL/GenBank/DDBJ whole genome shotgun (WGS) entry which is preliminary data.</text>
</comment>
<dbReference type="AlphaFoldDB" id="A0A242NRM2"/>
<dbReference type="PANTHER" id="PTHR30386">
    <property type="entry name" value="MEMBRANE FUSION SUBUNIT OF EMRAB-TOLC MULTIDRUG EFFLUX PUMP"/>
    <property type="match status" value="1"/>
</dbReference>
<evidence type="ECO:0000313" key="3">
    <source>
        <dbReference type="Proteomes" id="UP000194968"/>
    </source>
</evidence>
<dbReference type="Gene3D" id="1.10.287.470">
    <property type="entry name" value="Helix hairpin bin"/>
    <property type="match status" value="1"/>
</dbReference>
<proteinExistence type="predicted"/>
<evidence type="ECO:0000313" key="2">
    <source>
        <dbReference type="EMBL" id="OTQ48141.1"/>
    </source>
</evidence>
<keyword evidence="1" id="KW-0175">Coiled coil</keyword>
<dbReference type="Gene3D" id="2.40.30.170">
    <property type="match status" value="1"/>
</dbReference>
<dbReference type="EMBL" id="NASK01000104">
    <property type="protein sequence ID" value="OTQ48141.1"/>
    <property type="molecule type" value="Genomic_DNA"/>
</dbReference>
<reference evidence="2 3" key="1">
    <citation type="submission" date="2017-03" db="EMBL/GenBank/DDBJ databases">
        <title>Comparative genomics of honeybee gut symbionts reveal geographically distinct and subgroup specific antibiotic resistance.</title>
        <authorList>
            <person name="Ludvigsen J."/>
            <person name="Porcellato D."/>
            <person name="Labee-Lund T.M."/>
            <person name="Amdam G.V."/>
            <person name="Rudi K."/>
        </authorList>
    </citation>
    <scope>NUCLEOTIDE SEQUENCE [LARGE SCALE GENOMIC DNA]</scope>
    <source>
        <strain evidence="2 3">A-4-12</strain>
    </source>
</reference>
<feature type="coiled-coil region" evidence="1">
    <location>
        <begin position="226"/>
        <end position="263"/>
    </location>
</feature>
<protein>
    <submittedName>
        <fullName evidence="2">Uncharacterized protein</fullName>
    </submittedName>
</protein>